<feature type="domain" description="YjeF C-terminal" evidence="20">
    <location>
        <begin position="216"/>
        <end position="494"/>
    </location>
</feature>
<evidence type="ECO:0000256" key="10">
    <source>
        <dbReference type="ARBA" id="ARBA00023027"/>
    </source>
</evidence>
<evidence type="ECO:0000256" key="4">
    <source>
        <dbReference type="ARBA" id="ARBA00009524"/>
    </source>
</evidence>
<dbReference type="InterPro" id="IPR017953">
    <property type="entry name" value="Carbohydrate_kinase_pred_CS"/>
</dbReference>
<dbReference type="EMBL" id="NBYO01000003">
    <property type="protein sequence ID" value="OXS99120.1"/>
    <property type="molecule type" value="Genomic_DNA"/>
</dbReference>
<comment type="catalytic activity">
    <reaction evidence="15 17 19">
        <text>(6S)-NADHX + ADP = AMP + phosphate + NADH + H(+)</text>
        <dbReference type="Rhea" id="RHEA:32223"/>
        <dbReference type="ChEBI" id="CHEBI:15378"/>
        <dbReference type="ChEBI" id="CHEBI:43474"/>
        <dbReference type="ChEBI" id="CHEBI:57945"/>
        <dbReference type="ChEBI" id="CHEBI:64074"/>
        <dbReference type="ChEBI" id="CHEBI:456215"/>
        <dbReference type="ChEBI" id="CHEBI:456216"/>
        <dbReference type="EC" id="4.2.1.136"/>
    </reaction>
</comment>
<evidence type="ECO:0000259" key="21">
    <source>
        <dbReference type="PROSITE" id="PS51385"/>
    </source>
</evidence>
<sequence length="502" mass="52835">MHLLSTQDMARADRLTIENGVAGAKLMWNAAEAVADTVRKVAGPDRPIRILCGPGNNGGDGYALGAILASEWRDVTIFALGEPAPGSDASWALSKWNCPVGDLSDYRPAHSDLIVDALFGAGLSRPLDGQAAAVVERVNSSGACVVAIDVPSGIGGDDGRIHGAAVRADHTVTFFRGKPGHWLYPGRAHRGELHLKDIGIDDSVLNGIGSRFRLNGPLLWNSEWPKPKEETHKYERGAVAVLSGNRLSTGASRLSARAAARMGAGAVTIIAPKEAASIHAAHLTAIMVHQAEEADEVIERLSDGRERAVVAGPGYGVGAPLCDMVLGLLALDRRTCGHRTTVLDADVLTSFRDEPDVLFAAIRNSDHRVVLTPHDGEFARLFPDLSSNDRPKTVRVADAADRSGAVVLLKGADTVIAEPKGRIAINPNGTPLLATAGSGDVLAGMIAGLCAQSMPVFEACCAAAWCHAEAGSSFGPGLIADDLPEQLPDVLRRLHQREGDKE</sequence>
<dbReference type="InterPro" id="IPR000631">
    <property type="entry name" value="CARKD"/>
</dbReference>
<feature type="binding site" evidence="18">
    <location>
        <begin position="120"/>
        <end position="126"/>
    </location>
    <ligand>
        <name>(6S)-NADPHX</name>
        <dbReference type="ChEBI" id="CHEBI:64076"/>
    </ligand>
</feature>
<evidence type="ECO:0000256" key="3">
    <source>
        <dbReference type="ARBA" id="ARBA00006001"/>
    </source>
</evidence>
<comment type="function">
    <text evidence="17">Catalyzes the dehydration of the S-form of NAD(P)HX at the expense of ADP, which is converted to AMP. Together with NAD(P)HX epimerase, which catalyzes the epimerization of the S- and R-forms, the enzyme allows the repair of both epimers of NAD(P)HX, a damaged form of NAD(P)H that is a result of enzymatic or heat-dependent hydration.</text>
</comment>
<feature type="binding site" evidence="17">
    <location>
        <position position="374"/>
    </location>
    <ligand>
        <name>(6S)-NADPHX</name>
        <dbReference type="ChEBI" id="CHEBI:64076"/>
    </ligand>
</feature>
<dbReference type="GO" id="GO:0110051">
    <property type="term" value="P:metabolite repair"/>
    <property type="evidence" value="ECO:0007669"/>
    <property type="project" value="TreeGrafter"/>
</dbReference>
<feature type="binding site" evidence="17">
    <location>
        <position position="440"/>
    </location>
    <ligand>
        <name>(6S)-NADPHX</name>
        <dbReference type="ChEBI" id="CHEBI:64076"/>
    </ligand>
</feature>
<keyword evidence="8 17" id="KW-0521">NADP</keyword>
<keyword evidence="5 18" id="KW-0479">Metal-binding</keyword>
<dbReference type="Gene3D" id="3.40.50.10260">
    <property type="entry name" value="YjeF N-terminal domain"/>
    <property type="match status" value="1"/>
</dbReference>
<evidence type="ECO:0000256" key="15">
    <source>
        <dbReference type="ARBA" id="ARBA00048238"/>
    </source>
</evidence>
<name>A0A231UTH1_9HYPH</name>
<feature type="binding site" evidence="17">
    <location>
        <position position="439"/>
    </location>
    <ligand>
        <name>AMP</name>
        <dbReference type="ChEBI" id="CHEBI:456215"/>
    </ligand>
</feature>
<dbReference type="GO" id="GO:0052855">
    <property type="term" value="F:ADP-dependent NAD(P)H-hydrate dehydratase activity"/>
    <property type="evidence" value="ECO:0007669"/>
    <property type="project" value="UniProtKB-UniRule"/>
</dbReference>
<evidence type="ECO:0000256" key="8">
    <source>
        <dbReference type="ARBA" id="ARBA00022857"/>
    </source>
</evidence>
<reference evidence="23" key="1">
    <citation type="journal article" date="2017" name="Int. J. Syst. Evol. Microbiol.">
        <title>Notoacmeibacter marinus gen. nov., sp. nov., isolated from the gut of a limpet and proposal of Notoacmeibacteraceae fam. nov. in the order Rhizobiales of the class Alphaproteobacteria.</title>
        <authorList>
            <person name="Huang Z."/>
            <person name="Guo F."/>
            <person name="Lai Q."/>
        </authorList>
    </citation>
    <scope>NUCLEOTIDE SEQUENCE [LARGE SCALE GENOMIC DNA]</scope>
    <source>
        <strain evidence="23">XMTR2A4</strain>
    </source>
</reference>
<feature type="binding site" evidence="17">
    <location>
        <position position="314"/>
    </location>
    <ligand>
        <name>(6S)-NADPHX</name>
        <dbReference type="ChEBI" id="CHEBI:64076"/>
    </ligand>
</feature>
<dbReference type="SUPFAM" id="SSF64153">
    <property type="entry name" value="YjeF N-terminal domain-like"/>
    <property type="match status" value="1"/>
</dbReference>
<feature type="domain" description="YjeF N-terminal" evidence="21">
    <location>
        <begin position="9"/>
        <end position="206"/>
    </location>
</feature>
<dbReference type="GO" id="GO:0046872">
    <property type="term" value="F:metal ion binding"/>
    <property type="evidence" value="ECO:0007669"/>
    <property type="project" value="UniProtKB-UniRule"/>
</dbReference>
<dbReference type="InterPro" id="IPR030677">
    <property type="entry name" value="Nnr"/>
</dbReference>
<feature type="binding site" evidence="18">
    <location>
        <position position="57"/>
    </location>
    <ligand>
        <name>K(+)</name>
        <dbReference type="ChEBI" id="CHEBI:29103"/>
    </ligand>
</feature>
<dbReference type="Pfam" id="PF01256">
    <property type="entry name" value="Carb_kinase"/>
    <property type="match status" value="1"/>
</dbReference>
<evidence type="ECO:0000256" key="11">
    <source>
        <dbReference type="ARBA" id="ARBA00023235"/>
    </source>
</evidence>
<proteinExistence type="inferred from homology"/>
<dbReference type="SUPFAM" id="SSF53613">
    <property type="entry name" value="Ribokinase-like"/>
    <property type="match status" value="1"/>
</dbReference>
<dbReference type="InterPro" id="IPR036652">
    <property type="entry name" value="YjeF_N_dom_sf"/>
</dbReference>
<dbReference type="Pfam" id="PF03853">
    <property type="entry name" value="YjeF_N"/>
    <property type="match status" value="1"/>
</dbReference>
<feature type="binding site" evidence="18">
    <location>
        <position position="152"/>
    </location>
    <ligand>
        <name>K(+)</name>
        <dbReference type="ChEBI" id="CHEBI:29103"/>
    </ligand>
</feature>
<evidence type="ECO:0000256" key="12">
    <source>
        <dbReference type="ARBA" id="ARBA00023239"/>
    </source>
</evidence>
<comment type="cofactor">
    <cofactor evidence="18 19">
        <name>K(+)</name>
        <dbReference type="ChEBI" id="CHEBI:29103"/>
    </cofactor>
    <text evidence="18 19">Binds 1 potassium ion per subunit.</text>
</comment>
<dbReference type="InterPro" id="IPR004443">
    <property type="entry name" value="YjeF_N_dom"/>
</dbReference>
<evidence type="ECO:0000256" key="14">
    <source>
        <dbReference type="ARBA" id="ARBA00025153"/>
    </source>
</evidence>
<dbReference type="EC" id="5.1.99.6" evidence="19"/>
<dbReference type="PANTHER" id="PTHR12592:SF0">
    <property type="entry name" value="ATP-DEPENDENT (S)-NAD(P)H-HYDRATE DEHYDRATASE"/>
    <property type="match status" value="1"/>
</dbReference>
<dbReference type="Gene3D" id="3.40.1190.20">
    <property type="match status" value="1"/>
</dbReference>
<evidence type="ECO:0000256" key="13">
    <source>
        <dbReference type="ARBA" id="ARBA00023268"/>
    </source>
</evidence>
<keyword evidence="7 17" id="KW-0067">ATP-binding</keyword>
<gene>
    <name evidence="18" type="primary">nnrE</name>
    <name evidence="17" type="synonym">nnrD</name>
    <name evidence="22" type="ORF">B7H23_13020</name>
</gene>
<keyword evidence="6 17" id="KW-0547">Nucleotide-binding</keyword>
<dbReference type="HAMAP" id="MF_01966">
    <property type="entry name" value="NADHX_epimerase"/>
    <property type="match status" value="1"/>
</dbReference>
<feature type="binding site" evidence="17">
    <location>
        <position position="251"/>
    </location>
    <ligand>
        <name>(6S)-NADPHX</name>
        <dbReference type="ChEBI" id="CHEBI:64076"/>
    </ligand>
</feature>
<dbReference type="PIRSF" id="PIRSF017184">
    <property type="entry name" value="Nnr"/>
    <property type="match status" value="1"/>
</dbReference>
<keyword evidence="13" id="KW-0511">Multifunctional enzyme</keyword>
<dbReference type="NCBIfam" id="TIGR00196">
    <property type="entry name" value="yjeF_cterm"/>
    <property type="match status" value="1"/>
</dbReference>
<evidence type="ECO:0000256" key="7">
    <source>
        <dbReference type="ARBA" id="ARBA00022840"/>
    </source>
</evidence>
<keyword evidence="10 17" id="KW-0520">NAD</keyword>
<comment type="catalytic activity">
    <reaction evidence="16 17 19">
        <text>(6S)-NADPHX + ADP = AMP + phosphate + NADPH + H(+)</text>
        <dbReference type="Rhea" id="RHEA:32235"/>
        <dbReference type="ChEBI" id="CHEBI:15378"/>
        <dbReference type="ChEBI" id="CHEBI:43474"/>
        <dbReference type="ChEBI" id="CHEBI:57783"/>
        <dbReference type="ChEBI" id="CHEBI:64076"/>
        <dbReference type="ChEBI" id="CHEBI:456215"/>
        <dbReference type="ChEBI" id="CHEBI:456216"/>
        <dbReference type="EC" id="4.2.1.136"/>
    </reaction>
</comment>
<dbReference type="PROSITE" id="PS51385">
    <property type="entry name" value="YJEF_N"/>
    <property type="match status" value="1"/>
</dbReference>
<dbReference type="PROSITE" id="PS51383">
    <property type="entry name" value="YJEF_C_3"/>
    <property type="match status" value="1"/>
</dbReference>
<keyword evidence="12 17" id="KW-0456">Lyase</keyword>
<evidence type="ECO:0000256" key="2">
    <source>
        <dbReference type="ARBA" id="ARBA00000909"/>
    </source>
</evidence>
<comment type="function">
    <text evidence="18">Catalyzes the epimerization of the S- and R-forms of NAD(P)HX, a damaged form of NAD(P)H that is a result of enzymatic or heat-dependent hydration. This is a prerequisite for the S-specific NAD(P)H-hydrate dehydratase to allow the repair of both epimers of NAD(P)HX.</text>
</comment>
<comment type="catalytic activity">
    <reaction evidence="2 18 19">
        <text>(6R)-NADPHX = (6S)-NADPHX</text>
        <dbReference type="Rhea" id="RHEA:32227"/>
        <dbReference type="ChEBI" id="CHEBI:64076"/>
        <dbReference type="ChEBI" id="CHEBI:64077"/>
        <dbReference type="EC" id="5.1.99.6"/>
    </reaction>
</comment>
<evidence type="ECO:0000256" key="9">
    <source>
        <dbReference type="ARBA" id="ARBA00022958"/>
    </source>
</evidence>
<evidence type="ECO:0000313" key="23">
    <source>
        <dbReference type="Proteomes" id="UP000215405"/>
    </source>
</evidence>
<dbReference type="AlphaFoldDB" id="A0A231UTH1"/>
<dbReference type="PANTHER" id="PTHR12592">
    <property type="entry name" value="ATP-DEPENDENT (S)-NAD(P)H-HYDRATE DEHYDRATASE FAMILY MEMBER"/>
    <property type="match status" value="1"/>
</dbReference>
<accession>A0A231UTH1</accession>
<evidence type="ECO:0000256" key="19">
    <source>
        <dbReference type="PIRNR" id="PIRNR017184"/>
    </source>
</evidence>
<dbReference type="GO" id="GO:0046496">
    <property type="term" value="P:nicotinamide nucleotide metabolic process"/>
    <property type="evidence" value="ECO:0007669"/>
    <property type="project" value="UniProtKB-UniRule"/>
</dbReference>
<keyword evidence="23" id="KW-1185">Reference proteome</keyword>
<dbReference type="GO" id="GO:0052856">
    <property type="term" value="F:NAD(P)HX epimerase activity"/>
    <property type="evidence" value="ECO:0007669"/>
    <property type="project" value="UniProtKB-UniRule"/>
</dbReference>
<comment type="cofactor">
    <cofactor evidence="17">
        <name>Mg(2+)</name>
        <dbReference type="ChEBI" id="CHEBI:18420"/>
    </cofactor>
</comment>
<evidence type="ECO:0000256" key="1">
    <source>
        <dbReference type="ARBA" id="ARBA00000013"/>
    </source>
</evidence>
<evidence type="ECO:0000259" key="20">
    <source>
        <dbReference type="PROSITE" id="PS51383"/>
    </source>
</evidence>
<keyword evidence="9 18" id="KW-0630">Potassium</keyword>
<comment type="catalytic activity">
    <reaction evidence="1 18 19">
        <text>(6R)-NADHX = (6S)-NADHX</text>
        <dbReference type="Rhea" id="RHEA:32215"/>
        <dbReference type="ChEBI" id="CHEBI:64074"/>
        <dbReference type="ChEBI" id="CHEBI:64075"/>
        <dbReference type="EC" id="5.1.99.6"/>
    </reaction>
</comment>
<dbReference type="GO" id="GO:0005524">
    <property type="term" value="F:ATP binding"/>
    <property type="evidence" value="ECO:0007669"/>
    <property type="project" value="UniProtKB-UniRule"/>
</dbReference>
<comment type="similarity">
    <text evidence="4 19">In the C-terminal section; belongs to the NnrD/CARKD family.</text>
</comment>
<evidence type="ECO:0000256" key="5">
    <source>
        <dbReference type="ARBA" id="ARBA00022723"/>
    </source>
</evidence>
<evidence type="ECO:0000256" key="18">
    <source>
        <dbReference type="HAMAP-Rule" id="MF_01966"/>
    </source>
</evidence>
<feature type="binding site" evidence="18">
    <location>
        <position position="149"/>
    </location>
    <ligand>
        <name>(6S)-NADPHX</name>
        <dbReference type="ChEBI" id="CHEBI:64076"/>
    </ligand>
</feature>
<comment type="function">
    <text evidence="14 19">Bifunctional enzyme that catalyzes the epimerization of the S- and R-forms of NAD(P)HX and the dehydration of the S-form of NAD(P)HX at the expense of ADP, which is converted to AMP. This allows the repair of both epimers of NAD(P)HX, a damaged form of NAD(P)H that is a result of enzymatic or heat-dependent hydration.</text>
</comment>
<evidence type="ECO:0000256" key="17">
    <source>
        <dbReference type="HAMAP-Rule" id="MF_01965"/>
    </source>
</evidence>
<feature type="binding site" evidence="18">
    <location>
        <begin position="56"/>
        <end position="60"/>
    </location>
    <ligand>
        <name>(6S)-NADPHX</name>
        <dbReference type="ChEBI" id="CHEBI:64076"/>
    </ligand>
</feature>
<comment type="similarity">
    <text evidence="18">Belongs to the NnrE/AIBP family.</text>
</comment>
<dbReference type="NCBIfam" id="TIGR00197">
    <property type="entry name" value="yjeF_nterm"/>
    <property type="match status" value="1"/>
</dbReference>
<evidence type="ECO:0000256" key="6">
    <source>
        <dbReference type="ARBA" id="ARBA00022741"/>
    </source>
</evidence>
<dbReference type="PROSITE" id="PS01050">
    <property type="entry name" value="YJEF_C_2"/>
    <property type="match status" value="1"/>
</dbReference>
<protein>
    <recommendedName>
        <fullName evidence="19">Bifunctional NAD(P)H-hydrate repair enzyme</fullName>
    </recommendedName>
    <alternativeName>
        <fullName evidence="19">Nicotinamide nucleotide repair protein</fullName>
    </alternativeName>
    <domain>
        <recommendedName>
            <fullName evidence="19">ADP-dependent (S)-NAD(P)H-hydrate dehydratase</fullName>
            <ecNumber evidence="19">4.2.1.136</ecNumber>
        </recommendedName>
        <alternativeName>
            <fullName evidence="19">ADP-dependent NAD(P)HX dehydratase</fullName>
        </alternativeName>
    </domain>
    <domain>
        <recommendedName>
            <fullName evidence="19">NAD(P)H-hydrate epimerase</fullName>
            <ecNumber evidence="19">5.1.99.6</ecNumber>
        </recommendedName>
    </domain>
</protein>
<feature type="binding site" evidence="17">
    <location>
        <begin position="410"/>
        <end position="414"/>
    </location>
    <ligand>
        <name>AMP</name>
        <dbReference type="ChEBI" id="CHEBI:456215"/>
    </ligand>
</feature>
<comment type="caution">
    <text evidence="18">Lacks conserved residue(s) required for the propagation of feature annotation.</text>
</comment>
<organism evidence="22 23">
    <name type="scientific">Notoacmeibacter marinus</name>
    <dbReference type="NCBI Taxonomy" id="1876515"/>
    <lineage>
        <taxon>Bacteria</taxon>
        <taxon>Pseudomonadati</taxon>
        <taxon>Pseudomonadota</taxon>
        <taxon>Alphaproteobacteria</taxon>
        <taxon>Hyphomicrobiales</taxon>
        <taxon>Notoacmeibacteraceae</taxon>
        <taxon>Notoacmeibacter</taxon>
    </lineage>
</organism>
<dbReference type="InterPro" id="IPR029056">
    <property type="entry name" value="Ribokinase-like"/>
</dbReference>
<dbReference type="RefSeq" id="WP_094077907.1">
    <property type="nucleotide sequence ID" value="NZ_NBYO01000003.1"/>
</dbReference>
<dbReference type="CDD" id="cd01171">
    <property type="entry name" value="YXKO-related"/>
    <property type="match status" value="1"/>
</dbReference>
<comment type="similarity">
    <text evidence="3 19">In the N-terminal section; belongs to the NnrE/AIBP family.</text>
</comment>
<comment type="subunit">
    <text evidence="17">Homotetramer.</text>
</comment>
<dbReference type="EC" id="4.2.1.136" evidence="19"/>
<keyword evidence="11 18" id="KW-0413">Isomerase</keyword>
<evidence type="ECO:0000256" key="16">
    <source>
        <dbReference type="ARBA" id="ARBA00049209"/>
    </source>
</evidence>
<evidence type="ECO:0000313" key="22">
    <source>
        <dbReference type="EMBL" id="OXS99120.1"/>
    </source>
</evidence>
<comment type="similarity">
    <text evidence="17">Belongs to the NnrD/CARKD family.</text>
</comment>
<feature type="binding site" evidence="18">
    <location>
        <position position="116"/>
    </location>
    <ligand>
        <name>K(+)</name>
        <dbReference type="ChEBI" id="CHEBI:29103"/>
    </ligand>
</feature>
<dbReference type="HAMAP" id="MF_01965">
    <property type="entry name" value="NADHX_dehydratase"/>
    <property type="match status" value="1"/>
</dbReference>
<comment type="caution">
    <text evidence="22">The sequence shown here is derived from an EMBL/GenBank/DDBJ whole genome shotgun (WGS) entry which is preliminary data.</text>
</comment>
<dbReference type="Proteomes" id="UP000215405">
    <property type="component" value="Unassembled WGS sequence"/>
</dbReference>